<organism evidence="2 3">
    <name type="scientific">Gracilariopsis chorda</name>
    <dbReference type="NCBI Taxonomy" id="448386"/>
    <lineage>
        <taxon>Eukaryota</taxon>
        <taxon>Rhodophyta</taxon>
        <taxon>Florideophyceae</taxon>
        <taxon>Rhodymeniophycidae</taxon>
        <taxon>Gracilariales</taxon>
        <taxon>Gracilariaceae</taxon>
        <taxon>Gracilariopsis</taxon>
    </lineage>
</organism>
<dbReference type="Pfam" id="PF07074">
    <property type="entry name" value="TRAP-gamma"/>
    <property type="match status" value="1"/>
</dbReference>
<feature type="transmembrane region" description="Helical" evidence="1">
    <location>
        <begin position="114"/>
        <end position="135"/>
    </location>
</feature>
<feature type="transmembrane region" description="Helical" evidence="1">
    <location>
        <begin position="23"/>
        <end position="46"/>
    </location>
</feature>
<dbReference type="GO" id="GO:0006614">
    <property type="term" value="P:SRP-dependent cotranslational protein targeting to membrane"/>
    <property type="evidence" value="ECO:0007669"/>
    <property type="project" value="InterPro"/>
</dbReference>
<dbReference type="EMBL" id="NBIV01000337">
    <property type="protein sequence ID" value="PXF40242.1"/>
    <property type="molecule type" value="Genomic_DNA"/>
</dbReference>
<evidence type="ECO:0000256" key="1">
    <source>
        <dbReference type="SAM" id="Phobius"/>
    </source>
</evidence>
<keyword evidence="1" id="KW-0472">Membrane</keyword>
<keyword evidence="1" id="KW-0812">Transmembrane</keyword>
<evidence type="ECO:0000313" key="2">
    <source>
        <dbReference type="EMBL" id="PXF40242.1"/>
    </source>
</evidence>
<evidence type="ECO:0000313" key="3">
    <source>
        <dbReference type="Proteomes" id="UP000247409"/>
    </source>
</evidence>
<feature type="transmembrane region" description="Helical" evidence="1">
    <location>
        <begin position="52"/>
        <end position="73"/>
    </location>
</feature>
<dbReference type="GO" id="GO:0016020">
    <property type="term" value="C:membrane"/>
    <property type="evidence" value="ECO:0007669"/>
    <property type="project" value="InterPro"/>
</dbReference>
<keyword evidence="1" id="KW-1133">Transmembrane helix</keyword>
<reference evidence="2 3" key="1">
    <citation type="journal article" date="2018" name="Mol. Biol. Evol.">
        <title>Analysis of the draft genome of the red seaweed Gracilariopsis chorda provides insights into genome size evolution in Rhodophyta.</title>
        <authorList>
            <person name="Lee J."/>
            <person name="Yang E.C."/>
            <person name="Graf L."/>
            <person name="Yang J.H."/>
            <person name="Qiu H."/>
            <person name="Zel Zion U."/>
            <person name="Chan C.X."/>
            <person name="Stephens T.G."/>
            <person name="Weber A.P.M."/>
            <person name="Boo G.H."/>
            <person name="Boo S.M."/>
            <person name="Kim K.M."/>
            <person name="Shin Y."/>
            <person name="Jung M."/>
            <person name="Lee S.J."/>
            <person name="Yim H.S."/>
            <person name="Lee J.H."/>
            <person name="Bhattacharya D."/>
            <person name="Yoon H.S."/>
        </authorList>
    </citation>
    <scope>NUCLEOTIDE SEQUENCE [LARGE SCALE GENOMIC DNA]</scope>
    <source>
        <strain evidence="2 3">SKKU-2015</strain>
        <tissue evidence="2">Whole body</tissue>
    </source>
</reference>
<keyword evidence="3" id="KW-1185">Reference proteome</keyword>
<comment type="caution">
    <text evidence="2">The sequence shown here is derived from an EMBL/GenBank/DDBJ whole genome shotgun (WGS) entry which is preliminary data.</text>
</comment>
<dbReference type="InterPro" id="IPR009779">
    <property type="entry name" value="SSR3"/>
</dbReference>
<name>A0A2V3IDW3_9FLOR</name>
<dbReference type="AlphaFoldDB" id="A0A2V3IDW3"/>
<sequence length="173" mass="18773">MATDDIELLADDFGRKPSLLRRLLYVFFALEVVAVCTVFFVRVFLIDTSSSLVTLSIAAFISAAVLSASYHNLAFAHASRIRRTASPPTKGAFKGNMDQFGAAKLRFERRISNAALWYSCAYNNALFMILTPFLATYMLADKLSGDLNLLVSGAAAASLALFNSKSALKAIGE</sequence>
<proteinExistence type="predicted"/>
<dbReference type="Proteomes" id="UP000247409">
    <property type="component" value="Unassembled WGS sequence"/>
</dbReference>
<protein>
    <submittedName>
        <fullName evidence="2">Uncharacterized protein</fullName>
    </submittedName>
</protein>
<gene>
    <name evidence="2" type="ORF">BWQ96_10046</name>
</gene>
<accession>A0A2V3IDW3</accession>
<dbReference type="OrthoDB" id="10529741at2759"/>